<dbReference type="Proteomes" id="UP001153076">
    <property type="component" value="Unassembled WGS sequence"/>
</dbReference>
<protein>
    <submittedName>
        <fullName evidence="2">Uncharacterized protein</fullName>
    </submittedName>
</protein>
<evidence type="ECO:0000313" key="2">
    <source>
        <dbReference type="EMBL" id="KAJ8424826.1"/>
    </source>
</evidence>
<dbReference type="OrthoDB" id="1740607at2759"/>
<accession>A0A9Q1GQ36</accession>
<name>A0A9Q1GQ36_9CARY</name>
<evidence type="ECO:0000313" key="3">
    <source>
        <dbReference type="Proteomes" id="UP001153076"/>
    </source>
</evidence>
<dbReference type="EMBL" id="JAKOGI010001596">
    <property type="protein sequence ID" value="KAJ8424826.1"/>
    <property type="molecule type" value="Genomic_DNA"/>
</dbReference>
<keyword evidence="3" id="KW-1185">Reference proteome</keyword>
<reference evidence="2" key="1">
    <citation type="submission" date="2022-04" db="EMBL/GenBank/DDBJ databases">
        <title>Carnegiea gigantea Genome sequencing and assembly v2.</title>
        <authorList>
            <person name="Copetti D."/>
            <person name="Sanderson M.J."/>
            <person name="Burquez A."/>
            <person name="Wojciechowski M.F."/>
        </authorList>
    </citation>
    <scope>NUCLEOTIDE SEQUENCE</scope>
    <source>
        <strain evidence="2">SGP5-SGP5p</strain>
        <tissue evidence="2">Aerial part</tissue>
    </source>
</reference>
<proteinExistence type="predicted"/>
<gene>
    <name evidence="2" type="ORF">Cgig2_013021</name>
</gene>
<comment type="caution">
    <text evidence="2">The sequence shown here is derived from an EMBL/GenBank/DDBJ whole genome shotgun (WGS) entry which is preliminary data.</text>
</comment>
<dbReference type="AlphaFoldDB" id="A0A9Q1GQ36"/>
<evidence type="ECO:0000256" key="1">
    <source>
        <dbReference type="SAM" id="MobiDB-lite"/>
    </source>
</evidence>
<organism evidence="2 3">
    <name type="scientific">Carnegiea gigantea</name>
    <dbReference type="NCBI Taxonomy" id="171969"/>
    <lineage>
        <taxon>Eukaryota</taxon>
        <taxon>Viridiplantae</taxon>
        <taxon>Streptophyta</taxon>
        <taxon>Embryophyta</taxon>
        <taxon>Tracheophyta</taxon>
        <taxon>Spermatophyta</taxon>
        <taxon>Magnoliopsida</taxon>
        <taxon>eudicotyledons</taxon>
        <taxon>Gunneridae</taxon>
        <taxon>Pentapetalae</taxon>
        <taxon>Caryophyllales</taxon>
        <taxon>Cactineae</taxon>
        <taxon>Cactaceae</taxon>
        <taxon>Cactoideae</taxon>
        <taxon>Echinocereeae</taxon>
        <taxon>Carnegiea</taxon>
    </lineage>
</organism>
<feature type="region of interest" description="Disordered" evidence="1">
    <location>
        <begin position="132"/>
        <end position="159"/>
    </location>
</feature>
<sequence>MDGMAVRPSTGDSCEWVGTTHGGCPDLDACARKCLNCFTGTGQIISGCFSKGIDEPNDECRCYFGNGAPCEKDCLRGAATNSGGGSALRTFNNGTQCFCLAVGPAVVIQSSIKVMCPPVVIQSSIKLSRRSRRKKERSKISHSLSGLTDSAPLEGEEGLGVGTAAGFTLSFEQG</sequence>